<evidence type="ECO:0000256" key="1">
    <source>
        <dbReference type="SAM" id="MobiDB-lite"/>
    </source>
</evidence>
<evidence type="ECO:0000313" key="2">
    <source>
        <dbReference type="EMBL" id="KAK6508526.1"/>
    </source>
</evidence>
<dbReference type="EMBL" id="JAVHJM010000008">
    <property type="protein sequence ID" value="KAK6508526.1"/>
    <property type="molecule type" value="Genomic_DNA"/>
</dbReference>
<dbReference type="Proteomes" id="UP001307849">
    <property type="component" value="Unassembled WGS sequence"/>
</dbReference>
<name>A0AAN8NKS5_9PEZI</name>
<keyword evidence="3" id="KW-1185">Reference proteome</keyword>
<feature type="compositionally biased region" description="Basic and acidic residues" evidence="1">
    <location>
        <begin position="54"/>
        <end position="70"/>
    </location>
</feature>
<organism evidence="2 3">
    <name type="scientific">Arthrobotrys conoides</name>
    <dbReference type="NCBI Taxonomy" id="74498"/>
    <lineage>
        <taxon>Eukaryota</taxon>
        <taxon>Fungi</taxon>
        <taxon>Dikarya</taxon>
        <taxon>Ascomycota</taxon>
        <taxon>Pezizomycotina</taxon>
        <taxon>Orbiliomycetes</taxon>
        <taxon>Orbiliales</taxon>
        <taxon>Orbiliaceae</taxon>
        <taxon>Arthrobotrys</taxon>
    </lineage>
</organism>
<evidence type="ECO:0000313" key="3">
    <source>
        <dbReference type="Proteomes" id="UP001307849"/>
    </source>
</evidence>
<accession>A0AAN8NKS5</accession>
<sequence>MMHHARKTNLAAYLERRGILKERKVPRERYRSREQIRLDELIEILKKAKKRNERKREMDKGEKGMWKERSLTQQEGHGEEEELGQRTPITFPRLRLTVGKSNPNKISKNRSEVSPHVRSRSISLL</sequence>
<feature type="region of interest" description="Disordered" evidence="1">
    <location>
        <begin position="49"/>
        <end position="125"/>
    </location>
</feature>
<protein>
    <submittedName>
        <fullName evidence="2">Uncharacterized protein</fullName>
    </submittedName>
</protein>
<gene>
    <name evidence="2" type="ORF">TWF506_010612</name>
</gene>
<comment type="caution">
    <text evidence="2">The sequence shown here is derived from an EMBL/GenBank/DDBJ whole genome shotgun (WGS) entry which is preliminary data.</text>
</comment>
<dbReference type="AlphaFoldDB" id="A0AAN8NKS5"/>
<reference evidence="2 3" key="1">
    <citation type="submission" date="2019-10" db="EMBL/GenBank/DDBJ databases">
        <authorList>
            <person name="Palmer J.M."/>
        </authorList>
    </citation>
    <scope>NUCLEOTIDE SEQUENCE [LARGE SCALE GENOMIC DNA]</scope>
    <source>
        <strain evidence="2 3">TWF506</strain>
    </source>
</reference>
<proteinExistence type="predicted"/>